<dbReference type="CDD" id="cd01637">
    <property type="entry name" value="IMPase_like"/>
    <property type="match status" value="1"/>
</dbReference>
<dbReference type="PANTHER" id="PTHR20854:SF4">
    <property type="entry name" value="INOSITOL-1-MONOPHOSPHATASE-RELATED"/>
    <property type="match status" value="1"/>
</dbReference>
<dbReference type="OrthoDB" id="9772456at2"/>
<dbReference type="InterPro" id="IPR000760">
    <property type="entry name" value="Inositol_monophosphatase-like"/>
</dbReference>
<evidence type="ECO:0000313" key="6">
    <source>
        <dbReference type="EMBL" id="THB61499.1"/>
    </source>
</evidence>
<dbReference type="GO" id="GO:0007165">
    <property type="term" value="P:signal transduction"/>
    <property type="evidence" value="ECO:0007669"/>
    <property type="project" value="TreeGrafter"/>
</dbReference>
<dbReference type="RefSeq" id="WP_136136511.1">
    <property type="nucleotide sequence ID" value="NZ_SDGV01000011.1"/>
</dbReference>
<organism evidence="6 7">
    <name type="scientific">Vagococcus silagei</name>
    <dbReference type="NCBI Taxonomy" id="2508885"/>
    <lineage>
        <taxon>Bacteria</taxon>
        <taxon>Bacillati</taxon>
        <taxon>Bacillota</taxon>
        <taxon>Bacilli</taxon>
        <taxon>Lactobacillales</taxon>
        <taxon>Enterococcaceae</taxon>
        <taxon>Vagococcus</taxon>
    </lineage>
</organism>
<dbReference type="GO" id="GO:0046872">
    <property type="term" value="F:metal ion binding"/>
    <property type="evidence" value="ECO:0007669"/>
    <property type="project" value="UniProtKB-KW"/>
</dbReference>
<dbReference type="AlphaFoldDB" id="A0A4V3TV48"/>
<evidence type="ECO:0000256" key="3">
    <source>
        <dbReference type="ARBA" id="ARBA00022801"/>
    </source>
</evidence>
<feature type="binding site" evidence="5">
    <location>
        <position position="87"/>
    </location>
    <ligand>
        <name>Mg(2+)</name>
        <dbReference type="ChEBI" id="CHEBI:18420"/>
        <label>1</label>
        <note>catalytic</note>
    </ligand>
</feature>
<dbReference type="PRINTS" id="PR00377">
    <property type="entry name" value="IMPHPHTASES"/>
</dbReference>
<dbReference type="Pfam" id="PF00459">
    <property type="entry name" value="Inositol_P"/>
    <property type="match status" value="1"/>
</dbReference>
<evidence type="ECO:0000256" key="5">
    <source>
        <dbReference type="PIRSR" id="PIRSR600760-2"/>
    </source>
</evidence>
<gene>
    <name evidence="6" type="ORF">ESZ54_04585</name>
</gene>
<dbReference type="SUPFAM" id="SSF56655">
    <property type="entry name" value="Carbohydrate phosphatase"/>
    <property type="match status" value="1"/>
</dbReference>
<keyword evidence="4 5" id="KW-0460">Magnesium</keyword>
<name>A0A4V3TV48_9ENTE</name>
<keyword evidence="7" id="KW-1185">Reference proteome</keyword>
<keyword evidence="3" id="KW-0378">Hydrolase</keyword>
<sequence length="255" mass="27903">MEQELLLTVKSWVIEAGEQIKESLKSSIEVDIKSNRRDLVTNIDKATEAFLVDKIKAAYPNDHIVGEEGISDKPETVAGRVWVIDPIDGTMNFVLQQRNFCVMIGIFEDGEPKLGFIYDVMANRFVYGGKSTGVYLNDTKLAPVENTSLADGLMGSNGSMFAHDVHGTQKVGNEAMGVRILGCAGLDFLSVICGEQCGYISNLAPWDYAAGVALSEPLGLKCSYLSGKPYHILDGREYFIVATTQTYQDAMVILN</sequence>
<protein>
    <submittedName>
        <fullName evidence="6">Inositol monophosphatase family protein</fullName>
    </submittedName>
</protein>
<dbReference type="PANTHER" id="PTHR20854">
    <property type="entry name" value="INOSITOL MONOPHOSPHATASE"/>
    <property type="match status" value="1"/>
</dbReference>
<evidence type="ECO:0000313" key="7">
    <source>
        <dbReference type="Proteomes" id="UP000310506"/>
    </source>
</evidence>
<reference evidence="6 7" key="1">
    <citation type="submission" date="2019-01" db="EMBL/GenBank/DDBJ databases">
        <title>Vagococcus silagei sp. nov. isolated from brewer's grain.</title>
        <authorList>
            <person name="Guu J.-R."/>
        </authorList>
    </citation>
    <scope>NUCLEOTIDE SEQUENCE [LARGE SCALE GENOMIC DNA]</scope>
    <source>
        <strain evidence="6 7">2B-2</strain>
    </source>
</reference>
<dbReference type="Proteomes" id="UP000310506">
    <property type="component" value="Unassembled WGS sequence"/>
</dbReference>
<comment type="caution">
    <text evidence="6">The sequence shown here is derived from an EMBL/GenBank/DDBJ whole genome shotgun (WGS) entry which is preliminary data.</text>
</comment>
<comment type="cofactor">
    <cofactor evidence="1 5">
        <name>Mg(2+)</name>
        <dbReference type="ChEBI" id="CHEBI:18420"/>
    </cofactor>
</comment>
<dbReference type="GO" id="GO:0006020">
    <property type="term" value="P:inositol metabolic process"/>
    <property type="evidence" value="ECO:0007669"/>
    <property type="project" value="TreeGrafter"/>
</dbReference>
<accession>A0A4V3TV48</accession>
<evidence type="ECO:0000256" key="1">
    <source>
        <dbReference type="ARBA" id="ARBA00001946"/>
    </source>
</evidence>
<feature type="binding site" evidence="5">
    <location>
        <position position="67"/>
    </location>
    <ligand>
        <name>Mg(2+)</name>
        <dbReference type="ChEBI" id="CHEBI:18420"/>
        <label>1</label>
        <note>catalytic</note>
    </ligand>
</feature>
<evidence type="ECO:0000256" key="4">
    <source>
        <dbReference type="ARBA" id="ARBA00022842"/>
    </source>
</evidence>
<keyword evidence="2 5" id="KW-0479">Metal-binding</keyword>
<dbReference type="GO" id="GO:0008934">
    <property type="term" value="F:inositol monophosphate 1-phosphatase activity"/>
    <property type="evidence" value="ECO:0007669"/>
    <property type="project" value="TreeGrafter"/>
</dbReference>
<evidence type="ECO:0000256" key="2">
    <source>
        <dbReference type="ARBA" id="ARBA00022723"/>
    </source>
</evidence>
<dbReference type="Gene3D" id="3.30.540.10">
    <property type="entry name" value="Fructose-1,6-Bisphosphatase, subunit A, domain 1"/>
    <property type="match status" value="1"/>
</dbReference>
<dbReference type="FunFam" id="3.30.540.10:FF:000003">
    <property type="entry name" value="Inositol-1-monophosphatase"/>
    <property type="match status" value="1"/>
</dbReference>
<proteinExistence type="predicted"/>
<dbReference type="Gene3D" id="3.40.190.80">
    <property type="match status" value="1"/>
</dbReference>
<feature type="binding site" evidence="5">
    <location>
        <position position="207"/>
    </location>
    <ligand>
        <name>Mg(2+)</name>
        <dbReference type="ChEBI" id="CHEBI:18420"/>
        <label>1</label>
        <note>catalytic</note>
    </ligand>
</feature>
<feature type="binding site" evidence="5">
    <location>
        <position position="85"/>
    </location>
    <ligand>
        <name>Mg(2+)</name>
        <dbReference type="ChEBI" id="CHEBI:18420"/>
        <label>1</label>
        <note>catalytic</note>
    </ligand>
</feature>
<dbReference type="EMBL" id="SDGV01000011">
    <property type="protein sequence ID" value="THB61499.1"/>
    <property type="molecule type" value="Genomic_DNA"/>
</dbReference>
<feature type="binding site" evidence="5">
    <location>
        <position position="88"/>
    </location>
    <ligand>
        <name>Mg(2+)</name>
        <dbReference type="ChEBI" id="CHEBI:18420"/>
        <label>1</label>
        <note>catalytic</note>
    </ligand>
</feature>